<comment type="caution">
    <text evidence="2">The sequence shown here is derived from an EMBL/GenBank/DDBJ whole genome shotgun (WGS) entry which is preliminary data.</text>
</comment>
<gene>
    <name evidence="2" type="ORF">FNV43_RR22355</name>
</gene>
<keyword evidence="3" id="KW-1185">Reference proteome</keyword>
<feature type="region of interest" description="Disordered" evidence="1">
    <location>
        <begin position="230"/>
        <end position="262"/>
    </location>
</feature>
<dbReference type="PANTHER" id="PTHR34959">
    <property type="entry name" value="PROTEIN LAZY 1"/>
    <property type="match status" value="1"/>
</dbReference>
<proteinExistence type="predicted"/>
<dbReference type="Proteomes" id="UP000796880">
    <property type="component" value="Unassembled WGS sequence"/>
</dbReference>
<evidence type="ECO:0000313" key="2">
    <source>
        <dbReference type="EMBL" id="KAF3435268.1"/>
    </source>
</evidence>
<dbReference type="GO" id="GO:0009630">
    <property type="term" value="P:gravitropism"/>
    <property type="evidence" value="ECO:0007669"/>
    <property type="project" value="InterPro"/>
</dbReference>
<protein>
    <recommendedName>
        <fullName evidence="4">Protein LAZY 1-like</fullName>
    </recommendedName>
</protein>
<dbReference type="InterPro" id="IPR038928">
    <property type="entry name" value="LAZY1"/>
</dbReference>
<feature type="compositionally biased region" description="Polar residues" evidence="1">
    <location>
        <begin position="232"/>
        <end position="245"/>
    </location>
</feature>
<dbReference type="PANTHER" id="PTHR34959:SF4">
    <property type="entry name" value="PROTEIN LAZY 1"/>
    <property type="match status" value="1"/>
</dbReference>
<feature type="region of interest" description="Disordered" evidence="1">
    <location>
        <begin position="1"/>
        <end position="48"/>
    </location>
</feature>
<organism evidence="2 3">
    <name type="scientific">Rhamnella rubrinervis</name>
    <dbReference type="NCBI Taxonomy" id="2594499"/>
    <lineage>
        <taxon>Eukaryota</taxon>
        <taxon>Viridiplantae</taxon>
        <taxon>Streptophyta</taxon>
        <taxon>Embryophyta</taxon>
        <taxon>Tracheophyta</taxon>
        <taxon>Spermatophyta</taxon>
        <taxon>Magnoliopsida</taxon>
        <taxon>eudicotyledons</taxon>
        <taxon>Gunneridae</taxon>
        <taxon>Pentapetalae</taxon>
        <taxon>rosids</taxon>
        <taxon>fabids</taxon>
        <taxon>Rosales</taxon>
        <taxon>Rhamnaceae</taxon>
        <taxon>rhamnoid group</taxon>
        <taxon>Rhamneae</taxon>
        <taxon>Rhamnella</taxon>
    </lineage>
</organism>
<sequence length="389" mass="43844">MVLTPKTTQAQTSVDQESYTKPNSGYRYGSKSLNPPKEQEKYFSQLEAEREEETSTIISDLFHGFLTIGTLGSEASINEPETPTFTTPSENITERKPEVTENDLKLIGYELEKFLEAESKEGCDESSARNSQVSIVTLSCKQVDGAQDEEYQKTVVCPLQGYLFGSSIELPETRTIVKKEKASLGELFQRTKIPENCIGKCEVEEIEGKHRDKSASHFMKKMMKKFHTFSKNSKPSAGGCTTDSAQTKKKLGGTTDSDSTKKKLHKVLRMFHRKIHPESSIAAKEFFMSEKCKFKNTHNCHGYAHENMMHPSGDYRRIYQESMSKEGKQCHKNRMNLPQSRLSSNNFSGKGEHWIKTDAELKTVKLMSNETSRFGAGALVREAVENGVQ</sequence>
<evidence type="ECO:0008006" key="4">
    <source>
        <dbReference type="Google" id="ProtNLM"/>
    </source>
</evidence>
<accession>A0A8K0GSF5</accession>
<feature type="compositionally biased region" description="Polar residues" evidence="1">
    <location>
        <begin position="1"/>
        <end position="23"/>
    </location>
</feature>
<dbReference type="GO" id="GO:2000012">
    <property type="term" value="P:regulation of auxin polar transport"/>
    <property type="evidence" value="ECO:0007669"/>
    <property type="project" value="InterPro"/>
</dbReference>
<evidence type="ECO:0000313" key="3">
    <source>
        <dbReference type="Proteomes" id="UP000796880"/>
    </source>
</evidence>
<reference evidence="2" key="1">
    <citation type="submission" date="2020-03" db="EMBL/GenBank/DDBJ databases">
        <title>A high-quality chromosome-level genome assembly of a woody plant with both climbing and erect habits, Rhamnella rubrinervis.</title>
        <authorList>
            <person name="Lu Z."/>
            <person name="Yang Y."/>
            <person name="Zhu X."/>
            <person name="Sun Y."/>
        </authorList>
    </citation>
    <scope>NUCLEOTIDE SEQUENCE</scope>
    <source>
        <strain evidence="2">BYM</strain>
        <tissue evidence="2">Leaf</tissue>
    </source>
</reference>
<evidence type="ECO:0000256" key="1">
    <source>
        <dbReference type="SAM" id="MobiDB-lite"/>
    </source>
</evidence>
<name>A0A8K0GSF5_9ROSA</name>
<dbReference type="AlphaFoldDB" id="A0A8K0GSF5"/>
<dbReference type="EMBL" id="VOIH02000010">
    <property type="protein sequence ID" value="KAF3435268.1"/>
    <property type="molecule type" value="Genomic_DNA"/>
</dbReference>
<dbReference type="OrthoDB" id="780166at2759"/>